<keyword evidence="5 10" id="KW-1133">Transmembrane helix</keyword>
<dbReference type="EMBL" id="BJHW01000001">
    <property type="protein sequence ID" value="GDY50122.1"/>
    <property type="molecule type" value="Genomic_DNA"/>
</dbReference>
<feature type="transmembrane region" description="Helical" evidence="10">
    <location>
        <begin position="182"/>
        <end position="203"/>
    </location>
</feature>
<keyword evidence="6" id="KW-0560">Oxidoreductase</keyword>
<dbReference type="Proteomes" id="UP000301309">
    <property type="component" value="Unassembled WGS sequence"/>
</dbReference>
<evidence type="ECO:0000256" key="6">
    <source>
        <dbReference type="ARBA" id="ARBA00023002"/>
    </source>
</evidence>
<evidence type="ECO:0000256" key="2">
    <source>
        <dbReference type="ARBA" id="ARBA00006214"/>
    </source>
</evidence>
<dbReference type="GO" id="GO:0016491">
    <property type="term" value="F:oxidoreductase activity"/>
    <property type="evidence" value="ECO:0007669"/>
    <property type="project" value="UniProtKB-KW"/>
</dbReference>
<accession>A0A4D4KN82</accession>
<evidence type="ECO:0000256" key="9">
    <source>
        <dbReference type="ARBA" id="ARBA00023284"/>
    </source>
</evidence>
<evidence type="ECO:0000256" key="8">
    <source>
        <dbReference type="ARBA" id="ARBA00023157"/>
    </source>
</evidence>
<keyword evidence="7 10" id="KW-0472">Membrane</keyword>
<evidence type="ECO:0000259" key="11">
    <source>
        <dbReference type="SMART" id="SM00756"/>
    </source>
</evidence>
<organism evidence="12 13">
    <name type="scientific">Streptomyces violaceusniger</name>
    <dbReference type="NCBI Taxonomy" id="68280"/>
    <lineage>
        <taxon>Bacteria</taxon>
        <taxon>Bacillati</taxon>
        <taxon>Actinomycetota</taxon>
        <taxon>Actinomycetes</taxon>
        <taxon>Kitasatosporales</taxon>
        <taxon>Streptomycetaceae</taxon>
        <taxon>Streptomyces</taxon>
        <taxon>Streptomyces violaceusniger group</taxon>
    </lineage>
</organism>
<keyword evidence="13" id="KW-1185">Reference proteome</keyword>
<keyword evidence="4" id="KW-0874">Quinone</keyword>
<comment type="subcellular location">
    <subcellularLocation>
        <location evidence="1">Membrane</location>
        <topology evidence="1">Multi-pass membrane protein</topology>
    </subcellularLocation>
</comment>
<feature type="domain" description="Vitamin K epoxide reductase" evidence="11">
    <location>
        <begin position="66"/>
        <end position="207"/>
    </location>
</feature>
<protein>
    <submittedName>
        <fullName evidence="12">Membrane protein</fullName>
    </submittedName>
</protein>
<proteinExistence type="inferred from homology"/>
<keyword evidence="8" id="KW-1015">Disulfide bond</keyword>
<evidence type="ECO:0000256" key="1">
    <source>
        <dbReference type="ARBA" id="ARBA00004141"/>
    </source>
</evidence>
<evidence type="ECO:0000313" key="12">
    <source>
        <dbReference type="EMBL" id="GDY50122.1"/>
    </source>
</evidence>
<name>A0A4D4KN82_STRVO</name>
<dbReference type="InterPro" id="IPR012932">
    <property type="entry name" value="VKOR"/>
</dbReference>
<dbReference type="GO" id="GO:0016020">
    <property type="term" value="C:membrane"/>
    <property type="evidence" value="ECO:0007669"/>
    <property type="project" value="UniProtKB-SubCell"/>
</dbReference>
<evidence type="ECO:0000256" key="3">
    <source>
        <dbReference type="ARBA" id="ARBA00022692"/>
    </source>
</evidence>
<dbReference type="AlphaFoldDB" id="A0A4D4KN82"/>
<evidence type="ECO:0000256" key="7">
    <source>
        <dbReference type="ARBA" id="ARBA00023136"/>
    </source>
</evidence>
<gene>
    <name evidence="12" type="ORF">SVIO_007450</name>
</gene>
<keyword evidence="3 10" id="KW-0812">Transmembrane</keyword>
<dbReference type="InterPro" id="IPR041714">
    <property type="entry name" value="VKOR_Actinobacteria"/>
</dbReference>
<dbReference type="GO" id="GO:0048038">
    <property type="term" value="F:quinone binding"/>
    <property type="evidence" value="ECO:0007669"/>
    <property type="project" value="UniProtKB-KW"/>
</dbReference>
<feature type="transmembrane region" description="Helical" evidence="10">
    <location>
        <begin position="129"/>
        <end position="148"/>
    </location>
</feature>
<feature type="transmembrane region" description="Helical" evidence="10">
    <location>
        <begin position="231"/>
        <end position="253"/>
    </location>
</feature>
<dbReference type="CDD" id="cd12922">
    <property type="entry name" value="VKOR_5"/>
    <property type="match status" value="1"/>
</dbReference>
<dbReference type="RefSeq" id="WP_344597402.1">
    <property type="nucleotide sequence ID" value="NZ_BAAASO010000049.1"/>
</dbReference>
<dbReference type="SMART" id="SM00756">
    <property type="entry name" value="VKc"/>
    <property type="match status" value="1"/>
</dbReference>
<evidence type="ECO:0000313" key="13">
    <source>
        <dbReference type="Proteomes" id="UP000301309"/>
    </source>
</evidence>
<dbReference type="Pfam" id="PF07884">
    <property type="entry name" value="VKOR"/>
    <property type="match status" value="1"/>
</dbReference>
<evidence type="ECO:0000256" key="4">
    <source>
        <dbReference type="ARBA" id="ARBA00022719"/>
    </source>
</evidence>
<dbReference type="InterPro" id="IPR038354">
    <property type="entry name" value="VKOR_sf"/>
</dbReference>
<sequence length="257" mass="28425">MSPLPATVPAMVRTRVRATMRRLFRLTPKEAQARAPLLRLRSLLLQYPDRELTARRMSRARPGEASRRVGWLLTLTGAVGWLASFRLAVDDWRLLKDPAYQPPCDISPVVSCGSVMSSPEGSVFGFPNMLLGLGAFAAVAVLGLAVLTGARLHRMLWLALNAGALAGVVFAHWLIYQSLFGLGRLCPYCAVVWAVTIALFWYVTLHNLGRGVIPVPAVGRSTLDLVLETRWMLLAGWYGVIAVLVLIRFWSYWNGLL</sequence>
<reference evidence="12 13" key="1">
    <citation type="journal article" date="2020" name="Int. J. Syst. Evol. Microbiol.">
        <title>Reclassification of Streptomyces castelarensis and Streptomyces sporoclivatus as later heterotypic synonyms of Streptomyces antimycoticus.</title>
        <authorList>
            <person name="Komaki H."/>
            <person name="Tamura T."/>
        </authorList>
    </citation>
    <scope>NUCLEOTIDE SEQUENCE [LARGE SCALE GENOMIC DNA]</scope>
    <source>
        <strain evidence="12 13">NBRC 13459</strain>
    </source>
</reference>
<comment type="caution">
    <text evidence="12">The sequence shown here is derived from an EMBL/GenBank/DDBJ whole genome shotgun (WGS) entry which is preliminary data.</text>
</comment>
<dbReference type="Gene3D" id="1.20.1440.130">
    <property type="entry name" value="VKOR domain"/>
    <property type="match status" value="1"/>
</dbReference>
<feature type="transmembrane region" description="Helical" evidence="10">
    <location>
        <begin position="69"/>
        <end position="89"/>
    </location>
</feature>
<comment type="similarity">
    <text evidence="2">Belongs to the VKOR family.</text>
</comment>
<keyword evidence="9" id="KW-0676">Redox-active center</keyword>
<evidence type="ECO:0000256" key="5">
    <source>
        <dbReference type="ARBA" id="ARBA00022989"/>
    </source>
</evidence>
<feature type="transmembrane region" description="Helical" evidence="10">
    <location>
        <begin position="155"/>
        <end position="176"/>
    </location>
</feature>
<evidence type="ECO:0000256" key="10">
    <source>
        <dbReference type="SAM" id="Phobius"/>
    </source>
</evidence>